<accession>A0A382TP40</accession>
<evidence type="ECO:0000313" key="1">
    <source>
        <dbReference type="EMBL" id="SVD23251.1"/>
    </source>
</evidence>
<proteinExistence type="predicted"/>
<reference evidence="1" key="1">
    <citation type="submission" date="2018-05" db="EMBL/GenBank/DDBJ databases">
        <authorList>
            <person name="Lanie J.A."/>
            <person name="Ng W.-L."/>
            <person name="Kazmierczak K.M."/>
            <person name="Andrzejewski T.M."/>
            <person name="Davidsen T.M."/>
            <person name="Wayne K.J."/>
            <person name="Tettelin H."/>
            <person name="Glass J.I."/>
            <person name="Rusch D."/>
            <person name="Podicherti R."/>
            <person name="Tsui H.-C.T."/>
            <person name="Winkler M.E."/>
        </authorList>
    </citation>
    <scope>NUCLEOTIDE SEQUENCE</scope>
</reference>
<protein>
    <submittedName>
        <fullName evidence="1">Uncharacterized protein</fullName>
    </submittedName>
</protein>
<sequence>IRLYTIDYGISRNDKIIDEFPEIKIDDLSVTFNNRLLESKIVISDTNQTTYLQSLAINKPTIIFWNPEASEIKSEVKPYIDRLMDVGIYHTSPKSAAEMLSNIYPTIDEWWYSSNTQKAKNAFCEKFAYTSENWLQEWELALSDLK</sequence>
<organism evidence="1">
    <name type="scientific">marine metagenome</name>
    <dbReference type="NCBI Taxonomy" id="408172"/>
    <lineage>
        <taxon>unclassified sequences</taxon>
        <taxon>metagenomes</taxon>
        <taxon>ecological metagenomes</taxon>
    </lineage>
</organism>
<feature type="non-terminal residue" evidence="1">
    <location>
        <position position="1"/>
    </location>
</feature>
<dbReference type="AlphaFoldDB" id="A0A382TP40"/>
<name>A0A382TP40_9ZZZZ</name>
<dbReference type="EMBL" id="UINC01137731">
    <property type="protein sequence ID" value="SVD23251.1"/>
    <property type="molecule type" value="Genomic_DNA"/>
</dbReference>
<gene>
    <name evidence="1" type="ORF">METZ01_LOCUS376105</name>
</gene>